<comment type="caution">
    <text evidence="2">The sequence shown here is derived from an EMBL/GenBank/DDBJ whole genome shotgun (WGS) entry which is preliminary data.</text>
</comment>
<sequence length="60" mass="6907">MPKKISGIELYDLQELSKKLGVHFVTLERYCRQGKIKAQKIGRSWQVSGENLKAFINAEK</sequence>
<proteinExistence type="predicted"/>
<dbReference type="AlphaFoldDB" id="A0A2G9YKT6"/>
<dbReference type="Proteomes" id="UP000231292">
    <property type="component" value="Unassembled WGS sequence"/>
</dbReference>
<organism evidence="2 3">
    <name type="scientific">Candidatus Sherwoodlollariibacterium unditelluris</name>
    <dbReference type="NCBI Taxonomy" id="1974757"/>
    <lineage>
        <taxon>Bacteria</taxon>
        <taxon>Pseudomonadati</taxon>
        <taxon>Candidatus Omnitrophota</taxon>
        <taxon>Candidatus Sherwoodlollariibacterium</taxon>
    </lineage>
</organism>
<gene>
    <name evidence="2" type="ORF">COX41_00680</name>
</gene>
<dbReference type="InterPro" id="IPR041657">
    <property type="entry name" value="HTH_17"/>
</dbReference>
<dbReference type="SUPFAM" id="SSF46955">
    <property type="entry name" value="Putative DNA-binding domain"/>
    <property type="match status" value="1"/>
</dbReference>
<evidence type="ECO:0000313" key="2">
    <source>
        <dbReference type="EMBL" id="PIP19846.1"/>
    </source>
</evidence>
<dbReference type="Pfam" id="PF12728">
    <property type="entry name" value="HTH_17"/>
    <property type="match status" value="1"/>
</dbReference>
<accession>A0A2G9YKT6</accession>
<evidence type="ECO:0000259" key="1">
    <source>
        <dbReference type="Pfam" id="PF12728"/>
    </source>
</evidence>
<protein>
    <recommendedName>
        <fullName evidence="1">Helix-turn-helix domain-containing protein</fullName>
    </recommendedName>
</protein>
<evidence type="ECO:0000313" key="3">
    <source>
        <dbReference type="Proteomes" id="UP000231292"/>
    </source>
</evidence>
<name>A0A2G9YKT6_9BACT</name>
<dbReference type="EMBL" id="PCRK01000011">
    <property type="protein sequence ID" value="PIP19846.1"/>
    <property type="molecule type" value="Genomic_DNA"/>
</dbReference>
<dbReference type="InterPro" id="IPR009061">
    <property type="entry name" value="DNA-bd_dom_put_sf"/>
</dbReference>
<feature type="domain" description="Helix-turn-helix" evidence="1">
    <location>
        <begin position="10"/>
        <end position="58"/>
    </location>
</feature>
<reference evidence="2 3" key="1">
    <citation type="submission" date="2017-09" db="EMBL/GenBank/DDBJ databases">
        <title>Depth-based differentiation of microbial function through sediment-hosted aquifers and enrichment of novel symbionts in the deep terrestrial subsurface.</title>
        <authorList>
            <person name="Probst A.J."/>
            <person name="Ladd B."/>
            <person name="Jarett J.K."/>
            <person name="Geller-Mcgrath D.E."/>
            <person name="Sieber C.M."/>
            <person name="Emerson J.B."/>
            <person name="Anantharaman K."/>
            <person name="Thomas B.C."/>
            <person name="Malmstrom R."/>
            <person name="Stieglmeier M."/>
            <person name="Klingl A."/>
            <person name="Woyke T."/>
            <person name="Ryan C.M."/>
            <person name="Banfield J.F."/>
        </authorList>
    </citation>
    <scope>NUCLEOTIDE SEQUENCE [LARGE SCALE GENOMIC DNA]</scope>
    <source>
        <strain evidence="2">CG23_combo_of_CG06-09_8_20_14_all_41_10</strain>
    </source>
</reference>